<dbReference type="AlphaFoldDB" id="A0AAD9J247"/>
<dbReference type="InterPro" id="IPR011990">
    <property type="entry name" value="TPR-like_helical_dom_sf"/>
</dbReference>
<dbReference type="PANTHER" id="PTHR15175">
    <property type="entry name" value="NEUTROPHIL CYTOSOLIC FACTOR 2, NEUTROPHIL NADPH OXIDASE FACTOR 2"/>
    <property type="match status" value="1"/>
</dbReference>
<protein>
    <submittedName>
        <fullName evidence="3">Uncharacterized protein</fullName>
    </submittedName>
</protein>
<feature type="compositionally biased region" description="Low complexity" evidence="2">
    <location>
        <begin position="211"/>
        <end position="223"/>
    </location>
</feature>
<dbReference type="PROSITE" id="PS50005">
    <property type="entry name" value="TPR"/>
    <property type="match status" value="1"/>
</dbReference>
<dbReference type="Pfam" id="PF13181">
    <property type="entry name" value="TPR_8"/>
    <property type="match status" value="1"/>
</dbReference>
<dbReference type="InterPro" id="IPR051864">
    <property type="entry name" value="NCF2_NOXA1"/>
</dbReference>
<keyword evidence="4" id="KW-1185">Reference proteome</keyword>
<dbReference type="PANTHER" id="PTHR15175:SF0">
    <property type="entry name" value="SH3 DOMAIN-CONTAINING PROTEIN C23A1.17"/>
    <property type="match status" value="1"/>
</dbReference>
<feature type="repeat" description="TPR" evidence="1">
    <location>
        <begin position="37"/>
        <end position="70"/>
    </location>
</feature>
<organism evidence="3 4">
    <name type="scientific">Paralvinella palmiformis</name>
    <dbReference type="NCBI Taxonomy" id="53620"/>
    <lineage>
        <taxon>Eukaryota</taxon>
        <taxon>Metazoa</taxon>
        <taxon>Spiralia</taxon>
        <taxon>Lophotrochozoa</taxon>
        <taxon>Annelida</taxon>
        <taxon>Polychaeta</taxon>
        <taxon>Sedentaria</taxon>
        <taxon>Canalipalpata</taxon>
        <taxon>Terebellida</taxon>
        <taxon>Terebelliformia</taxon>
        <taxon>Alvinellidae</taxon>
        <taxon>Paralvinella</taxon>
    </lineage>
</organism>
<dbReference type="Gene3D" id="1.25.40.10">
    <property type="entry name" value="Tetratricopeptide repeat domain"/>
    <property type="match status" value="1"/>
</dbReference>
<gene>
    <name evidence="3" type="ORF">LSH36_716g00007</name>
</gene>
<name>A0AAD9J247_9ANNE</name>
<dbReference type="SMART" id="SM00028">
    <property type="entry name" value="TPR"/>
    <property type="match status" value="2"/>
</dbReference>
<evidence type="ECO:0000256" key="1">
    <source>
        <dbReference type="PROSITE-ProRule" id="PRU00339"/>
    </source>
</evidence>
<dbReference type="SUPFAM" id="SSF48452">
    <property type="entry name" value="TPR-like"/>
    <property type="match status" value="1"/>
</dbReference>
<proteinExistence type="predicted"/>
<dbReference type="Proteomes" id="UP001208570">
    <property type="component" value="Unassembled WGS sequence"/>
</dbReference>
<keyword evidence="1" id="KW-0802">TPR repeat</keyword>
<evidence type="ECO:0000256" key="2">
    <source>
        <dbReference type="SAM" id="MobiDB-lite"/>
    </source>
</evidence>
<dbReference type="GO" id="GO:0042554">
    <property type="term" value="P:superoxide anion generation"/>
    <property type="evidence" value="ECO:0007669"/>
    <property type="project" value="TreeGrafter"/>
</dbReference>
<dbReference type="EMBL" id="JAODUP010000716">
    <property type="protein sequence ID" value="KAK2144949.1"/>
    <property type="molecule type" value="Genomic_DNA"/>
</dbReference>
<evidence type="ECO:0000313" key="4">
    <source>
        <dbReference type="Proteomes" id="UP001208570"/>
    </source>
</evidence>
<dbReference type="InterPro" id="IPR019734">
    <property type="entry name" value="TPR_rpt"/>
</dbReference>
<feature type="compositionally biased region" description="Basic and acidic residues" evidence="2">
    <location>
        <begin position="257"/>
        <end position="299"/>
    </location>
</feature>
<feature type="region of interest" description="Disordered" evidence="2">
    <location>
        <begin position="195"/>
        <end position="320"/>
    </location>
</feature>
<sequence>MSTQPDLALWDESVTFLYNDQPEQSLVSLKGMKSHTSKTMFNMGMACSRMGCYEDAVKFLTKATEMDPHLAIGYFERGNLNFKLQRYDDALRDFQLGQAKLGDHRFIDYSQLGMRARLYQDEFVDRQKYCRYVLEGCDQVPELRSDASREIVFRPPKNKIANMHKMDYLGKPKVVTVLDKNDNFAGFAGLKKLGVKSAPSSPTAPKRNKSKSPVPDSSDSPKPTRLAPLPPKMDAIPTVTPPPRRAVQFHKVPLKSDQPDDHLVVQKMDGTNDKFPRSTRAQSKESSPEIEIILERTEEVPSGDHSFKPESVLNPSSGST</sequence>
<accession>A0AAD9J247</accession>
<dbReference type="GO" id="GO:0016176">
    <property type="term" value="F:superoxide-generating NADPH oxidase activator activity"/>
    <property type="evidence" value="ECO:0007669"/>
    <property type="project" value="TreeGrafter"/>
</dbReference>
<comment type="caution">
    <text evidence="3">The sequence shown here is derived from an EMBL/GenBank/DDBJ whole genome shotgun (WGS) entry which is preliminary data.</text>
</comment>
<evidence type="ECO:0000313" key="3">
    <source>
        <dbReference type="EMBL" id="KAK2144949.1"/>
    </source>
</evidence>
<reference evidence="3" key="1">
    <citation type="journal article" date="2023" name="Mol. Biol. Evol.">
        <title>Third-Generation Sequencing Reveals the Adaptive Role of the Epigenome in Three Deep-Sea Polychaetes.</title>
        <authorList>
            <person name="Perez M."/>
            <person name="Aroh O."/>
            <person name="Sun Y."/>
            <person name="Lan Y."/>
            <person name="Juniper S.K."/>
            <person name="Young C.R."/>
            <person name="Angers B."/>
            <person name="Qian P.Y."/>
        </authorList>
    </citation>
    <scope>NUCLEOTIDE SEQUENCE</scope>
    <source>
        <strain evidence="3">P08H-3</strain>
    </source>
</reference>